<dbReference type="SUPFAM" id="SSF56563">
    <property type="entry name" value="Major capsid protein gp5"/>
    <property type="match status" value="1"/>
</dbReference>
<name>A0ABS9VVJ9_9BIFI</name>
<sequence>MALESSKVLLPKEVATVVTKRAKDTSTIAALSPSEPQLFIDKDYMVFTGSSEAEVVAEGEQKTSYEEALTPVVGKRFKVVTTTRVSDELTFADDDAKLQIISHIQDDQAAALGRVLDYVVYHGFDPKKKATLAGFEPLSGQAVQVPATDDIVADLDTLAEAVSDEYDITGIALSKKMAAELRKVRVPSTGQRFYPEVPINLQVGTLDGISAATSGTVNGRLITPDTGIKAFLGDFSLIKWGMVRDIWSEIIRYGDPDQIGKDLKAYNQVAYRTEAIYSYAILDPKGLAVLKTPDTTTTTKAGK</sequence>
<protein>
    <submittedName>
        <fullName evidence="3">Phage major capsid protein</fullName>
    </submittedName>
</protein>
<dbReference type="InterPro" id="IPR054612">
    <property type="entry name" value="Phage_capsid-like_C"/>
</dbReference>
<evidence type="ECO:0000259" key="2">
    <source>
        <dbReference type="Pfam" id="PF05065"/>
    </source>
</evidence>
<dbReference type="Proteomes" id="UP000710815">
    <property type="component" value="Unassembled WGS sequence"/>
</dbReference>
<organism evidence="3 4">
    <name type="scientific">Bifidobacterium amazonense</name>
    <dbReference type="NCBI Taxonomy" id="2809027"/>
    <lineage>
        <taxon>Bacteria</taxon>
        <taxon>Bacillati</taxon>
        <taxon>Actinomycetota</taxon>
        <taxon>Actinomycetes</taxon>
        <taxon>Bifidobacteriales</taxon>
        <taxon>Bifidobacteriaceae</taxon>
        <taxon>Bifidobacterium</taxon>
    </lineage>
</organism>
<evidence type="ECO:0000313" key="4">
    <source>
        <dbReference type="Proteomes" id="UP000710815"/>
    </source>
</evidence>
<accession>A0ABS9VVJ9</accession>
<evidence type="ECO:0000256" key="1">
    <source>
        <dbReference type="ARBA" id="ARBA00004328"/>
    </source>
</evidence>
<reference evidence="3 4" key="2">
    <citation type="journal article" date="2021" name="Syst. Appl. Microbiol.">
        <title>Phylogenetic classification of ten novel species belonging to the genus Bifidobacterium comprising B. phasiani sp. nov., B. pongonis sp. nov., B. saguinibicoloris sp. nov., B. colobi sp. nov., B. simiiventris sp. nov., B. santillanense sp. nov., B. miconis sp. nov., B. amazonense sp. nov., B. pluvialisilvae sp. nov., and B. miconisargentati sp. nov.</title>
        <authorList>
            <person name="Lugli G.A."/>
            <person name="Calvete-Torre I."/>
            <person name="Alessandri G."/>
            <person name="Milani C."/>
            <person name="Turroni F."/>
            <person name="Laiolo P."/>
            <person name="Ossiprandi M.C."/>
            <person name="Margolles A."/>
            <person name="Ruiz L."/>
            <person name="Ventura M."/>
        </authorList>
    </citation>
    <scope>NUCLEOTIDE SEQUENCE [LARGE SCALE GENOMIC DNA]</scope>
    <source>
        <strain evidence="3 4">MA1</strain>
    </source>
</reference>
<dbReference type="RefSeq" id="WP_241513805.1">
    <property type="nucleotide sequence ID" value="NZ_JAFEJT020000027.1"/>
</dbReference>
<dbReference type="NCBIfam" id="TIGR01554">
    <property type="entry name" value="major_cap_HK97"/>
    <property type="match status" value="1"/>
</dbReference>
<dbReference type="InterPro" id="IPR024455">
    <property type="entry name" value="Phage_capsid"/>
</dbReference>
<feature type="domain" description="Phage capsid-like C-terminal" evidence="2">
    <location>
        <begin position="8"/>
        <end position="291"/>
    </location>
</feature>
<reference evidence="3 4" key="1">
    <citation type="journal article" date="2021" name="Environ. Microbiol.">
        <title>Genetic insights into the dark matter of the mammalian gut microbiota through targeted genome reconstruction.</title>
        <authorList>
            <person name="Lugli G.A."/>
            <person name="Alessandri G."/>
            <person name="Milani C."/>
            <person name="Viappiani A."/>
            <person name="Fontana F."/>
            <person name="Tarracchini C."/>
            <person name="Mancabelli L."/>
            <person name="Argentini C."/>
            <person name="Ruiz L."/>
            <person name="Margolles A."/>
            <person name="van Sinderen D."/>
            <person name="Turroni F."/>
            <person name="Ventura M."/>
        </authorList>
    </citation>
    <scope>NUCLEOTIDE SEQUENCE [LARGE SCALE GENOMIC DNA]</scope>
    <source>
        <strain evidence="3 4">MA1</strain>
    </source>
</reference>
<dbReference type="Pfam" id="PF05065">
    <property type="entry name" value="Phage_capsid"/>
    <property type="match status" value="1"/>
</dbReference>
<comment type="caution">
    <text evidence="3">The sequence shown here is derived from an EMBL/GenBank/DDBJ whole genome shotgun (WGS) entry which is preliminary data.</text>
</comment>
<dbReference type="Gene3D" id="3.30.2400.10">
    <property type="entry name" value="Major capsid protein gp5"/>
    <property type="match status" value="1"/>
</dbReference>
<evidence type="ECO:0000313" key="3">
    <source>
        <dbReference type="EMBL" id="MCH9276103.1"/>
    </source>
</evidence>
<keyword evidence="4" id="KW-1185">Reference proteome</keyword>
<dbReference type="Gene3D" id="3.30.2320.10">
    <property type="entry name" value="hypothetical protein PF0899 domain"/>
    <property type="match status" value="1"/>
</dbReference>
<gene>
    <name evidence="3" type="ORF">JS533_007425</name>
</gene>
<dbReference type="EMBL" id="JAFEJT020000027">
    <property type="protein sequence ID" value="MCH9276103.1"/>
    <property type="molecule type" value="Genomic_DNA"/>
</dbReference>
<proteinExistence type="predicted"/>
<comment type="subcellular location">
    <subcellularLocation>
        <location evidence="1">Virion</location>
    </subcellularLocation>
</comment>